<evidence type="ECO:0000313" key="3">
    <source>
        <dbReference type="EMBL" id="GJN50318.1"/>
    </source>
</evidence>
<dbReference type="EMBL" id="BQKM01000001">
    <property type="protein sequence ID" value="GJN50318.1"/>
    <property type="molecule type" value="Genomic_DNA"/>
</dbReference>
<dbReference type="PIRSF" id="PIRSF037004">
    <property type="entry name" value="UCP037004"/>
    <property type="match status" value="1"/>
</dbReference>
<dbReference type="Proteomes" id="UP000509383">
    <property type="component" value="Chromosome"/>
</dbReference>
<dbReference type="AlphaFoldDB" id="A0A6J4ECD9"/>
<evidence type="ECO:0000313" key="2">
    <source>
        <dbReference type="EMBL" id="BCG26946.1"/>
    </source>
</evidence>
<protein>
    <recommendedName>
        <fullName evidence="1">DUF1722 domain-containing protein</fullName>
    </recommendedName>
</protein>
<dbReference type="InterPro" id="IPR007553">
    <property type="entry name" value="2-thiour_desulf"/>
</dbReference>
<dbReference type="Pfam" id="PF08349">
    <property type="entry name" value="DUF1722"/>
    <property type="match status" value="1"/>
</dbReference>
<keyword evidence="5" id="KW-1185">Reference proteome</keyword>
<evidence type="ECO:0000313" key="4">
    <source>
        <dbReference type="Proteomes" id="UP000509383"/>
    </source>
</evidence>
<evidence type="ECO:0000313" key="5">
    <source>
        <dbReference type="Proteomes" id="UP001054892"/>
    </source>
</evidence>
<gene>
    <name evidence="2" type="ORF">TUM18999_51370</name>
    <name evidence="3" type="ORF">TUM20286_00700</name>
</gene>
<dbReference type="KEGG" id="ptw:TUM18999_51370"/>
<feature type="domain" description="DUF1722" evidence="1">
    <location>
        <begin position="206"/>
        <end position="322"/>
    </location>
</feature>
<dbReference type="Proteomes" id="UP001054892">
    <property type="component" value="Unassembled WGS sequence"/>
</dbReference>
<reference evidence="2 4" key="1">
    <citation type="submission" date="2020-05" db="EMBL/GenBank/DDBJ databases">
        <title>Characterization of novel class B3 metallo-beta-lactamase from novel Pseudomonas species.</title>
        <authorList>
            <person name="Yamada K."/>
            <person name="Aoki K."/>
            <person name="Ishii Y."/>
        </authorList>
    </citation>
    <scope>NUCLEOTIDE SEQUENCE [LARGE SCALE GENOMIC DNA]</scope>
    <source>
        <strain evidence="2 4">TUM18999</strain>
        <strain evidence="3 5">TUM20286</strain>
    </source>
</reference>
<organism evidence="2 4">
    <name type="scientific">Pseudomonas tohonis</name>
    <dbReference type="NCBI Taxonomy" id="2725477"/>
    <lineage>
        <taxon>Bacteria</taxon>
        <taxon>Pseudomonadati</taxon>
        <taxon>Pseudomonadota</taxon>
        <taxon>Gammaproteobacteria</taxon>
        <taxon>Pseudomonadales</taxon>
        <taxon>Pseudomonadaceae</taxon>
        <taxon>Pseudomonas</taxon>
    </lineage>
</organism>
<evidence type="ECO:0000259" key="1">
    <source>
        <dbReference type="Pfam" id="PF08349"/>
    </source>
</evidence>
<name>A0A6J4ECD9_9PSED</name>
<dbReference type="InterPro" id="IPR017087">
    <property type="entry name" value="UCP037004"/>
</dbReference>
<proteinExistence type="predicted"/>
<dbReference type="PANTHER" id="PTHR30087">
    <property type="entry name" value="INNER MEMBRANE PROTEIN"/>
    <property type="match status" value="1"/>
</dbReference>
<sequence>MYKKKSEALFMSQDAPAHPKPRLGISACLLGEPVRFNGGHKESRLCSRTLARYFDFVPVCPEVAIGLGTPREAIRLVGDPAMPRAVNRDGSRDLSEPLTAYGERMAGELDDLCGYIFMQKSPSCGLHRVKVYQANGIPAEEGGRGLFTEAFCKRHPELPVEEEGRLCDPVLRENFLTRVFACARWRALCASGLTRRGILEFHARYKYQLMAHDPQQYHALGRLLGDIGKHAPEKFGPPYFRQLMAALARCATRGTHSNVLQHISGYLKGSLGRDEKAEMQRLIEQYRNGIVPLVVPLTLLKHHFARHPDPYIAQQAYLQPHPEDLSLRNAI</sequence>
<dbReference type="EMBL" id="AP023189">
    <property type="protein sequence ID" value="BCG26946.1"/>
    <property type="molecule type" value="Genomic_DNA"/>
</dbReference>
<dbReference type="Pfam" id="PF04463">
    <property type="entry name" value="2-thiour_desulf"/>
    <property type="match status" value="1"/>
</dbReference>
<dbReference type="PANTHER" id="PTHR30087:SF0">
    <property type="entry name" value="INNER MEMBRANE PROTEIN"/>
    <property type="match status" value="1"/>
</dbReference>
<accession>A0A6J4ECD9</accession>
<dbReference type="InterPro" id="IPR013560">
    <property type="entry name" value="DUF1722"/>
</dbReference>